<accession>A0AAU9D377</accession>
<sequence>MALNKIKIIPPNDKATFTIIVDGKIKTPAVVISPTKMRLTMKLTTNLLINRSRVMTIPTTGKIKIINFEYIAKFSQENLRPDNWQ</sequence>
<protein>
    <submittedName>
        <fullName evidence="1">Uncharacterized protein</fullName>
    </submittedName>
</protein>
<name>A0AAU9D377_9LACO</name>
<dbReference type="EMBL" id="AP026802">
    <property type="protein sequence ID" value="BDR57898.1"/>
    <property type="molecule type" value="Genomic_DNA"/>
</dbReference>
<dbReference type="KEGG" id="xap:XA3_03390"/>
<evidence type="ECO:0000313" key="2">
    <source>
        <dbReference type="Proteomes" id="UP001321861"/>
    </source>
</evidence>
<keyword evidence="2" id="KW-1185">Reference proteome</keyword>
<gene>
    <name evidence="1" type="ORF">XA3_03390</name>
</gene>
<reference evidence="1 2" key="1">
    <citation type="journal article" date="2023" name="Microbiol. Spectr.">
        <title>Symbiosis of Carpenter Bees with Uncharacterized Lactic Acid Bacteria Showing NAD Auxotrophy.</title>
        <authorList>
            <person name="Kawasaki S."/>
            <person name="Ozawa K."/>
            <person name="Mori T."/>
            <person name="Yamamoto A."/>
            <person name="Ito M."/>
            <person name="Ohkuma M."/>
            <person name="Sakamoto M."/>
            <person name="Matsutani M."/>
        </authorList>
    </citation>
    <scope>NUCLEOTIDE SEQUENCE [LARGE SCALE GENOMIC DNA]</scope>
    <source>
        <strain evidence="1 2">XA3</strain>
    </source>
</reference>
<proteinExistence type="predicted"/>
<dbReference type="Proteomes" id="UP001321861">
    <property type="component" value="Chromosome"/>
</dbReference>
<evidence type="ECO:0000313" key="1">
    <source>
        <dbReference type="EMBL" id="BDR57898.1"/>
    </source>
</evidence>
<dbReference type="AlphaFoldDB" id="A0AAU9D377"/>
<organism evidence="1 2">
    <name type="scientific">Xylocopilactobacillus apicola</name>
    <dbReference type="NCBI Taxonomy" id="2932184"/>
    <lineage>
        <taxon>Bacteria</taxon>
        <taxon>Bacillati</taxon>
        <taxon>Bacillota</taxon>
        <taxon>Bacilli</taxon>
        <taxon>Lactobacillales</taxon>
        <taxon>Lactobacillaceae</taxon>
        <taxon>Xylocopilactobacillus</taxon>
    </lineage>
</organism>